<evidence type="ECO:0000313" key="2">
    <source>
        <dbReference type="Proteomes" id="UP001165960"/>
    </source>
</evidence>
<keyword evidence="2" id="KW-1185">Reference proteome</keyword>
<proteinExistence type="predicted"/>
<gene>
    <name evidence="1" type="ORF">DSO57_1033595</name>
</gene>
<organism evidence="1 2">
    <name type="scientific">Entomophthora muscae</name>
    <dbReference type="NCBI Taxonomy" id="34485"/>
    <lineage>
        <taxon>Eukaryota</taxon>
        <taxon>Fungi</taxon>
        <taxon>Fungi incertae sedis</taxon>
        <taxon>Zoopagomycota</taxon>
        <taxon>Entomophthoromycotina</taxon>
        <taxon>Entomophthoromycetes</taxon>
        <taxon>Entomophthorales</taxon>
        <taxon>Entomophthoraceae</taxon>
        <taxon>Entomophthora</taxon>
    </lineage>
</organism>
<reference evidence="1" key="1">
    <citation type="submission" date="2022-04" db="EMBL/GenBank/DDBJ databases">
        <title>Genome of the entomopathogenic fungus Entomophthora muscae.</title>
        <authorList>
            <person name="Elya C."/>
            <person name="Lovett B.R."/>
            <person name="Lee E."/>
            <person name="Macias A.M."/>
            <person name="Hajek A.E."/>
            <person name="De Bivort B.L."/>
            <person name="Kasson M.T."/>
            <person name="De Fine Licht H.H."/>
            <person name="Stajich J.E."/>
        </authorList>
    </citation>
    <scope>NUCLEOTIDE SEQUENCE</scope>
    <source>
        <strain evidence="1">Berkeley</strain>
    </source>
</reference>
<dbReference type="EMBL" id="QTSX02004527">
    <property type="protein sequence ID" value="KAJ9064138.1"/>
    <property type="molecule type" value="Genomic_DNA"/>
</dbReference>
<protein>
    <submittedName>
        <fullName evidence="1">Uncharacterized protein</fullName>
    </submittedName>
</protein>
<sequence length="99" mass="10443">MNVLVNILDNNLLTFKEAKIISPLDVSETSKKNGQSKVASVDSKCYESTPGDVGNIGEAGDLLCLVLVYLVAVPSVVPAKAISWSPPSVGLSTEFQIHA</sequence>
<dbReference type="Proteomes" id="UP001165960">
    <property type="component" value="Unassembled WGS sequence"/>
</dbReference>
<comment type="caution">
    <text evidence="1">The sequence shown here is derived from an EMBL/GenBank/DDBJ whole genome shotgun (WGS) entry which is preliminary data.</text>
</comment>
<name>A0ACC2SPC0_9FUNG</name>
<evidence type="ECO:0000313" key="1">
    <source>
        <dbReference type="EMBL" id="KAJ9064138.1"/>
    </source>
</evidence>
<accession>A0ACC2SPC0</accession>